<feature type="region of interest" description="Disordered" evidence="1">
    <location>
        <begin position="1"/>
        <end position="91"/>
    </location>
</feature>
<proteinExistence type="predicted"/>
<evidence type="ECO:0000313" key="3">
    <source>
        <dbReference type="Proteomes" id="UP000823399"/>
    </source>
</evidence>
<keyword evidence="3" id="KW-1185">Reference proteome</keyword>
<dbReference type="EMBL" id="JABBWM010000040">
    <property type="protein sequence ID" value="KAG2104696.1"/>
    <property type="molecule type" value="Genomic_DNA"/>
</dbReference>
<name>A0A9P7JSC0_9AGAM</name>
<feature type="compositionally biased region" description="Polar residues" evidence="1">
    <location>
        <begin position="39"/>
        <end position="61"/>
    </location>
</feature>
<reference evidence="2" key="1">
    <citation type="journal article" date="2020" name="New Phytol.">
        <title>Comparative genomics reveals dynamic genome evolution in host specialist ectomycorrhizal fungi.</title>
        <authorList>
            <person name="Lofgren L.A."/>
            <person name="Nguyen N.H."/>
            <person name="Vilgalys R."/>
            <person name="Ruytinx J."/>
            <person name="Liao H.L."/>
            <person name="Branco S."/>
            <person name="Kuo A."/>
            <person name="LaButti K."/>
            <person name="Lipzen A."/>
            <person name="Andreopoulos W."/>
            <person name="Pangilinan J."/>
            <person name="Riley R."/>
            <person name="Hundley H."/>
            <person name="Na H."/>
            <person name="Barry K."/>
            <person name="Grigoriev I.V."/>
            <person name="Stajich J.E."/>
            <person name="Kennedy P.G."/>
        </authorList>
    </citation>
    <scope>NUCLEOTIDE SEQUENCE</scope>
    <source>
        <strain evidence="2">FC423</strain>
    </source>
</reference>
<evidence type="ECO:0000256" key="1">
    <source>
        <dbReference type="SAM" id="MobiDB-lite"/>
    </source>
</evidence>
<sequence length="153" mass="16502">MPHQHGYKVGPVSRQAQARKKAGLEPTVYPQDQLARGDSTASNTNAATSDPTSSMETSAPLSTGVIFQPGKKKRTPTNPNNIFKPSSDSTTARNLCGIEWQAEHKTGTIAEFAAHWNSLTTKQKEFYASRSKLVDAAKANVIEFIANLEGLSA</sequence>
<feature type="compositionally biased region" description="Polar residues" evidence="1">
    <location>
        <begin position="76"/>
        <end position="91"/>
    </location>
</feature>
<dbReference type="AlphaFoldDB" id="A0A9P7JSC0"/>
<dbReference type="GeneID" id="64706401"/>
<dbReference type="Proteomes" id="UP000823399">
    <property type="component" value="Unassembled WGS sequence"/>
</dbReference>
<dbReference type="OrthoDB" id="2688546at2759"/>
<organism evidence="2 3">
    <name type="scientific">Suillus discolor</name>
    <dbReference type="NCBI Taxonomy" id="1912936"/>
    <lineage>
        <taxon>Eukaryota</taxon>
        <taxon>Fungi</taxon>
        <taxon>Dikarya</taxon>
        <taxon>Basidiomycota</taxon>
        <taxon>Agaricomycotina</taxon>
        <taxon>Agaricomycetes</taxon>
        <taxon>Agaricomycetidae</taxon>
        <taxon>Boletales</taxon>
        <taxon>Suillineae</taxon>
        <taxon>Suillaceae</taxon>
        <taxon>Suillus</taxon>
    </lineage>
</organism>
<protein>
    <submittedName>
        <fullName evidence="2">Uncharacterized protein</fullName>
    </submittedName>
</protein>
<comment type="caution">
    <text evidence="2">The sequence shown here is derived from an EMBL/GenBank/DDBJ whole genome shotgun (WGS) entry which is preliminary data.</text>
</comment>
<dbReference type="RefSeq" id="XP_041290995.1">
    <property type="nucleotide sequence ID" value="XM_041444142.1"/>
</dbReference>
<evidence type="ECO:0000313" key="2">
    <source>
        <dbReference type="EMBL" id="KAG2104696.1"/>
    </source>
</evidence>
<gene>
    <name evidence="2" type="ORF">F5147DRAFT_838237</name>
</gene>
<accession>A0A9P7JSC0</accession>